<dbReference type="GO" id="GO:0016757">
    <property type="term" value="F:glycosyltransferase activity"/>
    <property type="evidence" value="ECO:0007669"/>
    <property type="project" value="InterPro"/>
</dbReference>
<dbReference type="AlphaFoldDB" id="A0A6S6XXA5"/>
<dbReference type="InterPro" id="IPR001296">
    <property type="entry name" value="Glyco_trans_1"/>
</dbReference>
<sequence>MHVLMISDVYFPRINGVSTSIETFRRDLVDQGIEISLVAPDYPEPHSTPATWRIPSRRLPFDPEDRLMRWRPLMQAVEDISRHKVDLIHVQTPFAAHYAGLSAARSLKAPILATYHTHFEEYIGHYLPLFPRPLLRHAARGLARRQCNGLDAVVVPSLAMHQTLAGYGVTTPLHVLPTGIPIEQFSAGHGPRFRHRHGIPEGRPMALYVGRVAHEKNIVFLIDAIKLARRQHPDLLLVIAGDGPALPALQRMVVGLELEDHVQFVGYLDRQQELPDCYAAADLFVFSSRTETQGLVLLEAMAAGLPVYAFAALGTRDIVEPQQGAVAAPEELAAFAAGLTELLADRPRLAHLSVAARQFAQSWSAPDRARQLAGLYRSLCR</sequence>
<keyword evidence="4" id="KW-1185">Reference proteome</keyword>
<gene>
    <name evidence="3" type="ORF">DENOEST_1572</name>
</gene>
<dbReference type="SUPFAM" id="SSF53756">
    <property type="entry name" value="UDP-Glycosyltransferase/glycogen phosphorylase"/>
    <property type="match status" value="1"/>
</dbReference>
<dbReference type="Pfam" id="PF00534">
    <property type="entry name" value="Glycos_transf_1"/>
    <property type="match status" value="1"/>
</dbReference>
<dbReference type="InterPro" id="IPR050194">
    <property type="entry name" value="Glycosyltransferase_grp1"/>
</dbReference>
<dbReference type="KEGG" id="doe:DENOEST_1572"/>
<dbReference type="Gene3D" id="3.40.50.2000">
    <property type="entry name" value="Glycogen Phosphorylase B"/>
    <property type="match status" value="2"/>
</dbReference>
<proteinExistence type="predicted"/>
<evidence type="ECO:0000259" key="2">
    <source>
        <dbReference type="Pfam" id="PF13439"/>
    </source>
</evidence>
<evidence type="ECO:0000259" key="1">
    <source>
        <dbReference type="Pfam" id="PF00534"/>
    </source>
</evidence>
<name>A0A6S6XXA5_9PROT</name>
<reference evidence="3 4" key="1">
    <citation type="submission" date="2020-03" db="EMBL/GenBank/DDBJ databases">
        <authorList>
            <consortium name="Genoscope - CEA"/>
            <person name="William W."/>
        </authorList>
    </citation>
    <scope>NUCLEOTIDE SEQUENCE [LARGE SCALE GENOMIC DNA]</scope>
    <source>
        <strain evidence="4">DSM 16959</strain>
    </source>
</reference>
<dbReference type="RefSeq" id="WP_183148221.1">
    <property type="nucleotide sequence ID" value="NZ_LR778301.1"/>
</dbReference>
<protein>
    <submittedName>
        <fullName evidence="3">Glycosyl transferase family 1</fullName>
    </submittedName>
</protein>
<feature type="domain" description="Glycosyl transferase family 1" evidence="1">
    <location>
        <begin position="193"/>
        <end position="358"/>
    </location>
</feature>
<dbReference type="PANTHER" id="PTHR45947:SF3">
    <property type="entry name" value="SULFOQUINOVOSYL TRANSFERASE SQD2"/>
    <property type="match status" value="1"/>
</dbReference>
<organism evidence="3 4">
    <name type="scientific">Denitratisoma oestradiolicum</name>
    <dbReference type="NCBI Taxonomy" id="311182"/>
    <lineage>
        <taxon>Bacteria</taxon>
        <taxon>Pseudomonadati</taxon>
        <taxon>Pseudomonadota</taxon>
        <taxon>Betaproteobacteria</taxon>
        <taxon>Nitrosomonadales</taxon>
        <taxon>Sterolibacteriaceae</taxon>
        <taxon>Denitratisoma</taxon>
    </lineage>
</organism>
<accession>A0A6S6XXA5</accession>
<dbReference type="Pfam" id="PF13439">
    <property type="entry name" value="Glyco_transf_4"/>
    <property type="match status" value="1"/>
</dbReference>
<evidence type="ECO:0000313" key="3">
    <source>
        <dbReference type="EMBL" id="CAB1368737.1"/>
    </source>
</evidence>
<feature type="domain" description="Glycosyltransferase subfamily 4-like N-terminal" evidence="2">
    <location>
        <begin position="14"/>
        <end position="183"/>
    </location>
</feature>
<evidence type="ECO:0000313" key="4">
    <source>
        <dbReference type="Proteomes" id="UP000515733"/>
    </source>
</evidence>
<dbReference type="PANTHER" id="PTHR45947">
    <property type="entry name" value="SULFOQUINOVOSYL TRANSFERASE SQD2"/>
    <property type="match status" value="1"/>
</dbReference>
<dbReference type="InterPro" id="IPR028098">
    <property type="entry name" value="Glyco_trans_4-like_N"/>
</dbReference>
<dbReference type="Proteomes" id="UP000515733">
    <property type="component" value="Chromosome"/>
</dbReference>
<dbReference type="EMBL" id="LR778301">
    <property type="protein sequence ID" value="CAB1368737.1"/>
    <property type="molecule type" value="Genomic_DNA"/>
</dbReference>
<keyword evidence="3" id="KW-0808">Transferase</keyword>